<comment type="subcellular location">
    <subcellularLocation>
        <location evidence="1">Secreted</location>
    </subcellularLocation>
</comment>
<dbReference type="EnsemblPlants" id="Ma05_t01340.1">
    <property type="protein sequence ID" value="Ma05_p01340.1"/>
    <property type="gene ID" value="Ma05_g01340"/>
</dbReference>
<dbReference type="Proteomes" id="UP000012960">
    <property type="component" value="Unplaced"/>
</dbReference>
<dbReference type="GO" id="GO:0016042">
    <property type="term" value="P:lipid catabolic process"/>
    <property type="evidence" value="ECO:0007669"/>
    <property type="project" value="UniProtKB-KW"/>
</dbReference>
<organism evidence="9 10">
    <name type="scientific">Musa acuminata subsp. malaccensis</name>
    <name type="common">Wild banana</name>
    <name type="synonym">Musa malaccensis</name>
    <dbReference type="NCBI Taxonomy" id="214687"/>
    <lineage>
        <taxon>Eukaryota</taxon>
        <taxon>Viridiplantae</taxon>
        <taxon>Streptophyta</taxon>
        <taxon>Embryophyta</taxon>
        <taxon>Tracheophyta</taxon>
        <taxon>Spermatophyta</taxon>
        <taxon>Magnoliopsida</taxon>
        <taxon>Liliopsida</taxon>
        <taxon>Zingiberales</taxon>
        <taxon>Musaceae</taxon>
        <taxon>Musa</taxon>
    </lineage>
</organism>
<dbReference type="PANTHER" id="PTHR45650">
    <property type="entry name" value="GDSL-LIKE LIPASE/ACYLHYDROLASE-RELATED"/>
    <property type="match status" value="1"/>
</dbReference>
<dbReference type="AlphaFoldDB" id="A0A804IZM4"/>
<dbReference type="SUPFAM" id="SSF52266">
    <property type="entry name" value="SGNH hydrolase"/>
    <property type="match status" value="1"/>
</dbReference>
<evidence type="ECO:0000256" key="7">
    <source>
        <dbReference type="ARBA" id="ARBA00023098"/>
    </source>
</evidence>
<protein>
    <submittedName>
        <fullName evidence="8">(wild Malaysian banana) hypothetical protein</fullName>
    </submittedName>
</protein>
<dbReference type="InterPro" id="IPR036514">
    <property type="entry name" value="SGNH_hydro_sf"/>
</dbReference>
<gene>
    <name evidence="8" type="ORF">GSMUA_253610.1</name>
</gene>
<evidence type="ECO:0000256" key="4">
    <source>
        <dbReference type="ARBA" id="ARBA00022729"/>
    </source>
</evidence>
<keyword evidence="6" id="KW-0442">Lipid degradation</keyword>
<dbReference type="PANTHER" id="PTHR45650:SF22">
    <property type="entry name" value="OS05G0419800 PROTEIN"/>
    <property type="match status" value="1"/>
</dbReference>
<keyword evidence="10" id="KW-1185">Reference proteome</keyword>
<dbReference type="FunCoup" id="A0A804IZM4">
    <property type="interactions" value="165"/>
</dbReference>
<sequence length="413" mass="44710">MQIVEQNGFLDAATVTAQKNGHFDVASLTAADIPNPFNHAKPVQQLLPFLMITRFEGFVNSVSRGGAEVGDSGGQKESVPAMFVFGDSLTDNGNNNGLASFAKANYYPYGIDFAGGPTGRFSNGYTIVDEIAELLGLPLIPPYSQASGEAALHGVNYASAAAGILDITGRNFVGRIPFNQQIKNFESTLDQIAGNLGADAVANATAHCIFFVGMGSNDYLNNYLMPNYNTRSQYTGEQFADLLVQDYTHQLTSLYNLGARKFVITGVGSMGCIPSILAQNLLSHCSLEVDKLVMPFNNNVKAMINALNVNLPHSKFIYVDTYHMFMDILSNPGTYGFSVINRGCCGIGRNSGQITCLPFQTPCANRDQYVFWDAFHPTAAVNIILARKAYDGNTNAVFPMNIQQLANLNLEPN</sequence>
<proteinExistence type="inferred from homology"/>
<evidence type="ECO:0000313" key="10">
    <source>
        <dbReference type="Proteomes" id="UP000012960"/>
    </source>
</evidence>
<keyword evidence="3" id="KW-0964">Secreted</keyword>
<keyword evidence="5" id="KW-0378">Hydrolase</keyword>
<dbReference type="Gene3D" id="3.40.50.1110">
    <property type="entry name" value="SGNH hydrolase"/>
    <property type="match status" value="1"/>
</dbReference>
<name>A0A804IZM4_MUSAM</name>
<dbReference type="Pfam" id="PF00657">
    <property type="entry name" value="Lipase_GDSL"/>
    <property type="match status" value="1"/>
</dbReference>
<dbReference type="OMA" id="AKCIFFV"/>
<evidence type="ECO:0000256" key="1">
    <source>
        <dbReference type="ARBA" id="ARBA00004613"/>
    </source>
</evidence>
<dbReference type="InParanoid" id="A0A804IZM4"/>
<evidence type="ECO:0000256" key="5">
    <source>
        <dbReference type="ARBA" id="ARBA00022801"/>
    </source>
</evidence>
<dbReference type="GO" id="GO:0016788">
    <property type="term" value="F:hydrolase activity, acting on ester bonds"/>
    <property type="evidence" value="ECO:0007669"/>
    <property type="project" value="InterPro"/>
</dbReference>
<dbReference type="InterPro" id="IPR035669">
    <property type="entry name" value="SGNH_plant_lipase-like"/>
</dbReference>
<dbReference type="CDD" id="cd01837">
    <property type="entry name" value="SGNH_plant_lipase_like"/>
    <property type="match status" value="1"/>
</dbReference>
<accession>A0A804IZM4</accession>
<evidence type="ECO:0000313" key="8">
    <source>
        <dbReference type="EMBL" id="CAG1837184.1"/>
    </source>
</evidence>
<reference evidence="8" key="1">
    <citation type="submission" date="2021-03" db="EMBL/GenBank/DDBJ databases">
        <authorList>
            <consortium name="Genoscope - CEA"/>
            <person name="William W."/>
        </authorList>
    </citation>
    <scope>NUCLEOTIDE SEQUENCE</scope>
    <source>
        <strain evidence="8">Doubled-haploid Pahang</strain>
    </source>
</reference>
<reference evidence="9" key="2">
    <citation type="submission" date="2021-05" db="UniProtKB">
        <authorList>
            <consortium name="EnsemblPlants"/>
        </authorList>
    </citation>
    <scope>IDENTIFICATION</scope>
    <source>
        <strain evidence="9">subsp. malaccensis</strain>
    </source>
</reference>
<evidence type="ECO:0000256" key="3">
    <source>
        <dbReference type="ARBA" id="ARBA00022525"/>
    </source>
</evidence>
<evidence type="ECO:0000256" key="6">
    <source>
        <dbReference type="ARBA" id="ARBA00022963"/>
    </source>
</evidence>
<dbReference type="GO" id="GO:0005576">
    <property type="term" value="C:extracellular region"/>
    <property type="evidence" value="ECO:0007669"/>
    <property type="project" value="UniProtKB-SubCell"/>
</dbReference>
<dbReference type="Gramene" id="Ma05_t01340.1">
    <property type="protein sequence ID" value="Ma05_p01340.1"/>
    <property type="gene ID" value="Ma05_g01340"/>
</dbReference>
<keyword evidence="7" id="KW-0443">Lipid metabolism</keyword>
<evidence type="ECO:0000313" key="9">
    <source>
        <dbReference type="EnsemblPlants" id="Ma05_p01340.1"/>
    </source>
</evidence>
<dbReference type="InterPro" id="IPR051238">
    <property type="entry name" value="GDSL_esterase/lipase"/>
</dbReference>
<dbReference type="EMBL" id="HG996470">
    <property type="protein sequence ID" value="CAG1837184.1"/>
    <property type="molecule type" value="Genomic_DNA"/>
</dbReference>
<comment type="similarity">
    <text evidence="2">Belongs to the 'GDSL' lipolytic enzyme family.</text>
</comment>
<dbReference type="InterPro" id="IPR001087">
    <property type="entry name" value="GDSL"/>
</dbReference>
<keyword evidence="4" id="KW-0732">Signal</keyword>
<evidence type="ECO:0000256" key="2">
    <source>
        <dbReference type="ARBA" id="ARBA00008668"/>
    </source>
</evidence>